<dbReference type="RefSeq" id="WP_176006093.1">
    <property type="nucleotide sequence ID" value="NZ_JABWMI010000011.1"/>
</dbReference>
<dbReference type="AlphaFoldDB" id="A0A7Y8Y2B7"/>
<keyword evidence="1" id="KW-0732">Signal</keyword>
<dbReference type="Gene3D" id="2.40.160.20">
    <property type="match status" value="1"/>
</dbReference>
<proteinExistence type="predicted"/>
<dbReference type="EMBL" id="JACBJI010000004">
    <property type="protein sequence ID" value="NYA71276.1"/>
    <property type="molecule type" value="Genomic_DNA"/>
</dbReference>
<accession>A0A7Y8Y2B7</accession>
<feature type="chain" id="PRO_5031035101" evidence="1">
    <location>
        <begin position="19"/>
        <end position="170"/>
    </location>
</feature>
<dbReference type="Proteomes" id="UP000535020">
    <property type="component" value="Unassembled WGS sequence"/>
</dbReference>
<organism evidence="2 3">
    <name type="scientific">Flavobacterium agri</name>
    <dbReference type="NCBI Taxonomy" id="2743471"/>
    <lineage>
        <taxon>Bacteria</taxon>
        <taxon>Pseudomonadati</taxon>
        <taxon>Bacteroidota</taxon>
        <taxon>Flavobacteriia</taxon>
        <taxon>Flavobacteriales</taxon>
        <taxon>Flavobacteriaceae</taxon>
        <taxon>Flavobacterium</taxon>
    </lineage>
</organism>
<name>A0A7Y8Y2B7_9FLAO</name>
<keyword evidence="3" id="KW-1185">Reference proteome</keyword>
<gene>
    <name evidence="2" type="ORF">HZF10_10120</name>
</gene>
<evidence type="ECO:0000313" key="3">
    <source>
        <dbReference type="Proteomes" id="UP000535020"/>
    </source>
</evidence>
<sequence>MKKLFIAALVLFAVSASAQKHEIKWNIGNTILHASVEVGYEYLIDNHQSVGAELLFNDVYNLRIGRQAKDFDTNSFKVAYNYYTGERNNEFVISPFIQARVGEYQEYSDSEKIDMDSFIVGIGGGYKWNINDKFVFGPYFTIGRNFSEEVNDEFNTPVEFGVGFGIGYRF</sequence>
<comment type="caution">
    <text evidence="2">The sequence shown here is derived from an EMBL/GenBank/DDBJ whole genome shotgun (WGS) entry which is preliminary data.</text>
</comment>
<dbReference type="Pfam" id="PF12099">
    <property type="entry name" value="DUF3575"/>
    <property type="match status" value="1"/>
</dbReference>
<dbReference type="InterPro" id="IPR021958">
    <property type="entry name" value="DUF3575"/>
</dbReference>
<evidence type="ECO:0000313" key="2">
    <source>
        <dbReference type="EMBL" id="NYA71276.1"/>
    </source>
</evidence>
<feature type="signal peptide" evidence="1">
    <location>
        <begin position="1"/>
        <end position="18"/>
    </location>
</feature>
<reference evidence="2 3" key="1">
    <citation type="submission" date="2020-07" db="EMBL/GenBank/DDBJ databases">
        <authorList>
            <person name="Sun Q."/>
        </authorList>
    </citation>
    <scope>NUCLEOTIDE SEQUENCE [LARGE SCALE GENOMIC DNA]</scope>
    <source>
        <strain evidence="2 3">MAH-1</strain>
    </source>
</reference>
<dbReference type="InterPro" id="IPR011250">
    <property type="entry name" value="OMP/PagP_B-barrel"/>
</dbReference>
<evidence type="ECO:0000256" key="1">
    <source>
        <dbReference type="SAM" id="SignalP"/>
    </source>
</evidence>
<protein>
    <submittedName>
        <fullName evidence="2">Outer membrane beta-barrel protein</fullName>
    </submittedName>
</protein>
<dbReference type="SUPFAM" id="SSF56925">
    <property type="entry name" value="OMPA-like"/>
    <property type="match status" value="1"/>
</dbReference>